<sequence length="66" mass="6965">MRKLIVAISVMALPLAACDKQDPAPPEPEPTQQVIEEPTTPPEIDPAVPDTEAASEGETGNQTAKE</sequence>
<organism evidence="2">
    <name type="scientific">hydrothermal vent metagenome</name>
    <dbReference type="NCBI Taxonomy" id="652676"/>
    <lineage>
        <taxon>unclassified sequences</taxon>
        <taxon>metagenomes</taxon>
        <taxon>ecological metagenomes</taxon>
    </lineage>
</organism>
<feature type="region of interest" description="Disordered" evidence="1">
    <location>
        <begin position="18"/>
        <end position="66"/>
    </location>
</feature>
<dbReference type="AlphaFoldDB" id="A0A3B0RW23"/>
<name>A0A3B0RW23_9ZZZZ</name>
<gene>
    <name evidence="2" type="ORF">MNBD_ALPHA04-702</name>
</gene>
<accession>A0A3B0RW23</accession>
<evidence type="ECO:0000313" key="2">
    <source>
        <dbReference type="EMBL" id="VAV95652.1"/>
    </source>
</evidence>
<proteinExistence type="predicted"/>
<reference evidence="2" key="1">
    <citation type="submission" date="2018-06" db="EMBL/GenBank/DDBJ databases">
        <authorList>
            <person name="Zhirakovskaya E."/>
        </authorList>
    </citation>
    <scope>NUCLEOTIDE SEQUENCE</scope>
</reference>
<evidence type="ECO:0000256" key="1">
    <source>
        <dbReference type="SAM" id="MobiDB-lite"/>
    </source>
</evidence>
<protein>
    <submittedName>
        <fullName evidence="2">Uncharacterized protein</fullName>
    </submittedName>
</protein>
<dbReference type="EMBL" id="UOEF01000214">
    <property type="protein sequence ID" value="VAV95652.1"/>
    <property type="molecule type" value="Genomic_DNA"/>
</dbReference>